<dbReference type="AlphaFoldDB" id="E4WUM4"/>
<evidence type="ECO:0000256" key="2">
    <source>
        <dbReference type="ARBA" id="ARBA00022741"/>
    </source>
</evidence>
<dbReference type="GO" id="GO:0003924">
    <property type="term" value="F:GTPase activity"/>
    <property type="evidence" value="ECO:0007669"/>
    <property type="project" value="TreeGrafter"/>
</dbReference>
<dbReference type="InterPro" id="IPR027417">
    <property type="entry name" value="P-loop_NTPase"/>
</dbReference>
<keyword evidence="3 5" id="KW-0342">GTP-binding</keyword>
<dbReference type="SUPFAM" id="SSF52540">
    <property type="entry name" value="P-loop containing nucleoside triphosphate hydrolases"/>
    <property type="match status" value="1"/>
</dbReference>
<comment type="catalytic activity">
    <reaction evidence="4">
        <text>GTP + H2O = GDP + phosphate + H(+)</text>
        <dbReference type="Rhea" id="RHEA:19669"/>
        <dbReference type="ChEBI" id="CHEBI:15377"/>
        <dbReference type="ChEBI" id="CHEBI:15378"/>
        <dbReference type="ChEBI" id="CHEBI:37565"/>
        <dbReference type="ChEBI" id="CHEBI:43474"/>
        <dbReference type="ChEBI" id="CHEBI:58189"/>
    </reaction>
    <physiologicalReaction direction="left-to-right" evidence="4">
        <dbReference type="Rhea" id="RHEA:19670"/>
    </physiologicalReaction>
</comment>
<dbReference type="GO" id="GO:0005764">
    <property type="term" value="C:lysosome"/>
    <property type="evidence" value="ECO:0007669"/>
    <property type="project" value="TreeGrafter"/>
</dbReference>
<dbReference type="GO" id="GO:0005525">
    <property type="term" value="F:GTP binding"/>
    <property type="evidence" value="ECO:0007669"/>
    <property type="project" value="UniProtKB-UniRule"/>
</dbReference>
<dbReference type="EMBL" id="FN653017">
    <property type="protein sequence ID" value="CBY21554.1"/>
    <property type="molecule type" value="Genomic_DNA"/>
</dbReference>
<dbReference type="InterPro" id="IPR039397">
    <property type="entry name" value="RagA/B"/>
</dbReference>
<keyword evidence="2 5" id="KW-0547">Nucleotide-binding</keyword>
<dbReference type="InterPro" id="IPR006762">
    <property type="entry name" value="Gtr1_RagA"/>
</dbReference>
<dbReference type="Proteomes" id="UP000001307">
    <property type="component" value="Unassembled WGS sequence"/>
</dbReference>
<accession>E4WUM4</accession>
<dbReference type="FunCoup" id="E4WUM4">
    <property type="interactions" value="67"/>
</dbReference>
<name>E4WUM4_OIKDI</name>
<evidence type="ECO:0000313" key="7">
    <source>
        <dbReference type="Proteomes" id="UP000001307"/>
    </source>
</evidence>
<evidence type="ECO:0000256" key="4">
    <source>
        <dbReference type="ARBA" id="ARBA00049117"/>
    </source>
</evidence>
<dbReference type="GO" id="GO:0010507">
    <property type="term" value="P:negative regulation of autophagy"/>
    <property type="evidence" value="ECO:0007669"/>
    <property type="project" value="TreeGrafter"/>
</dbReference>
<evidence type="ECO:0000256" key="3">
    <source>
        <dbReference type="ARBA" id="ARBA00023134"/>
    </source>
</evidence>
<keyword evidence="7" id="KW-1185">Reference proteome</keyword>
<reference evidence="6" key="1">
    <citation type="journal article" date="2010" name="Science">
        <title>Plasticity of animal genome architecture unmasked by rapid evolution of a pelagic tunicate.</title>
        <authorList>
            <person name="Denoeud F."/>
            <person name="Henriet S."/>
            <person name="Mungpakdee S."/>
            <person name="Aury J.M."/>
            <person name="Da Silva C."/>
            <person name="Brinkmann H."/>
            <person name="Mikhaleva J."/>
            <person name="Olsen L.C."/>
            <person name="Jubin C."/>
            <person name="Canestro C."/>
            <person name="Bouquet J.M."/>
            <person name="Danks G."/>
            <person name="Poulain J."/>
            <person name="Campsteijn C."/>
            <person name="Adamski M."/>
            <person name="Cross I."/>
            <person name="Yadetie F."/>
            <person name="Muffato M."/>
            <person name="Louis A."/>
            <person name="Butcher S."/>
            <person name="Tsagkogeorga G."/>
            <person name="Konrad A."/>
            <person name="Singh S."/>
            <person name="Jensen M.F."/>
            <person name="Cong E.H."/>
            <person name="Eikeseth-Otteraa H."/>
            <person name="Noel B."/>
            <person name="Anthouard V."/>
            <person name="Porcel B.M."/>
            <person name="Kachouri-Lafond R."/>
            <person name="Nishino A."/>
            <person name="Ugolini M."/>
            <person name="Chourrout P."/>
            <person name="Nishida H."/>
            <person name="Aasland R."/>
            <person name="Huzurbazar S."/>
            <person name="Westhof E."/>
            <person name="Delsuc F."/>
            <person name="Lehrach H."/>
            <person name="Reinhardt R."/>
            <person name="Weissenbach J."/>
            <person name="Roy S.W."/>
            <person name="Artiguenave F."/>
            <person name="Postlethwait J.H."/>
            <person name="Manak J.R."/>
            <person name="Thompson E.M."/>
            <person name="Jaillon O."/>
            <person name="Du Pasquier L."/>
            <person name="Boudinot P."/>
            <person name="Liberles D.A."/>
            <person name="Volff J.N."/>
            <person name="Philippe H."/>
            <person name="Lenhard B."/>
            <person name="Roest Crollius H."/>
            <person name="Wincker P."/>
            <person name="Chourrout D."/>
        </authorList>
    </citation>
    <scope>NUCLEOTIDE SEQUENCE [LARGE SCALE GENOMIC DNA]</scope>
</reference>
<dbReference type="CDD" id="cd11384">
    <property type="entry name" value="RagA_like"/>
    <property type="match status" value="1"/>
</dbReference>
<dbReference type="OrthoDB" id="10020193at2759"/>
<proteinExistence type="inferred from homology"/>
<evidence type="ECO:0000256" key="1">
    <source>
        <dbReference type="ARBA" id="ARBA00007756"/>
    </source>
</evidence>
<dbReference type="PANTHER" id="PTHR11259">
    <property type="entry name" value="RAS-RELATED GTP BINDING RAG/GTR YEAST"/>
    <property type="match status" value="1"/>
</dbReference>
<dbReference type="GO" id="GO:1904263">
    <property type="term" value="P:positive regulation of TORC1 signaling"/>
    <property type="evidence" value="ECO:0007669"/>
    <property type="project" value="TreeGrafter"/>
</dbReference>
<dbReference type="Gene3D" id="3.40.50.300">
    <property type="entry name" value="P-loop containing nucleotide triphosphate hydrolases"/>
    <property type="match status" value="1"/>
</dbReference>
<evidence type="ECO:0000313" key="6">
    <source>
        <dbReference type="EMBL" id="CBY21554.1"/>
    </source>
</evidence>
<comment type="similarity">
    <text evidence="1 5">Belongs to the GTR/RAG GTP-binding protein family.</text>
</comment>
<dbReference type="PANTHER" id="PTHR11259:SF1">
    <property type="entry name" value="RAS-RELATED GTP-BINDING PROTEIN"/>
    <property type="match status" value="1"/>
</dbReference>
<dbReference type="Pfam" id="PF04670">
    <property type="entry name" value="Gtr1_RagA"/>
    <property type="match status" value="1"/>
</dbReference>
<sequence length="322" mass="37368">MSSKKVERKKVLLMGKSGAGKTSMRSIIFASYVADDVYRLGMTMDIEHAHVRMLGNLVVNLWDCGGQDSFMDSYFMFQKEQIFKGCEVLIYVIDVKSERPEADLQGYRDCLAAIADYSANAKIFVLVHKMDLLLESEKNAIFEVKKKELEEIAHTNRLNVDIAKTSIWDKTLYSAWSKIVTQLIPKKEKFQTELQNLAEQSGANEVLLFEKATMLNICYIKNDANGHKTEDDEDLIAERMEGLSHYLKNFKLICWRKATNFESLEIRTSTFSAIMQIFTDYTCIMLVSFNPDIPMWNWRKAIDRIRPKFQKLDQKNRRAQQY</sequence>
<dbReference type="Gene3D" id="3.30.450.190">
    <property type="match status" value="1"/>
</dbReference>
<dbReference type="GO" id="GO:1990131">
    <property type="term" value="C:Gtr1-Gtr2 GTPase complex"/>
    <property type="evidence" value="ECO:0007669"/>
    <property type="project" value="TreeGrafter"/>
</dbReference>
<dbReference type="GO" id="GO:0005634">
    <property type="term" value="C:nucleus"/>
    <property type="evidence" value="ECO:0007669"/>
    <property type="project" value="TreeGrafter"/>
</dbReference>
<gene>
    <name evidence="6" type="ORF">GSOID_T00009325001</name>
</gene>
<organism evidence="6">
    <name type="scientific">Oikopleura dioica</name>
    <name type="common">Tunicate</name>
    <dbReference type="NCBI Taxonomy" id="34765"/>
    <lineage>
        <taxon>Eukaryota</taxon>
        <taxon>Metazoa</taxon>
        <taxon>Chordata</taxon>
        <taxon>Tunicata</taxon>
        <taxon>Appendicularia</taxon>
        <taxon>Copelata</taxon>
        <taxon>Oikopleuridae</taxon>
        <taxon>Oikopleura</taxon>
    </lineage>
</organism>
<evidence type="ECO:0008006" key="8">
    <source>
        <dbReference type="Google" id="ProtNLM"/>
    </source>
</evidence>
<protein>
    <recommendedName>
        <fullName evidence="8">Ras-related GTP-binding protein</fullName>
    </recommendedName>
</protein>
<dbReference type="GO" id="GO:0009267">
    <property type="term" value="P:cellular response to starvation"/>
    <property type="evidence" value="ECO:0007669"/>
    <property type="project" value="TreeGrafter"/>
</dbReference>
<dbReference type="FunFam" id="3.40.50.300:FF:000488">
    <property type="entry name" value="Small monomeric GTPase (Gtr1)"/>
    <property type="match status" value="1"/>
</dbReference>
<dbReference type="InParanoid" id="E4WUM4"/>
<evidence type="ECO:0000256" key="5">
    <source>
        <dbReference type="RuleBase" id="RU367014"/>
    </source>
</evidence>